<evidence type="ECO:0000313" key="5">
    <source>
        <dbReference type="Proteomes" id="UP000288216"/>
    </source>
</evidence>
<organism evidence="4 5">
    <name type="scientific">Scyliorhinus torazame</name>
    <name type="common">Cloudy catshark</name>
    <name type="synonym">Catulus torazame</name>
    <dbReference type="NCBI Taxonomy" id="75743"/>
    <lineage>
        <taxon>Eukaryota</taxon>
        <taxon>Metazoa</taxon>
        <taxon>Chordata</taxon>
        <taxon>Craniata</taxon>
        <taxon>Vertebrata</taxon>
        <taxon>Chondrichthyes</taxon>
        <taxon>Elasmobranchii</taxon>
        <taxon>Galeomorphii</taxon>
        <taxon>Galeoidea</taxon>
        <taxon>Carcharhiniformes</taxon>
        <taxon>Scyliorhinidae</taxon>
        <taxon>Scyliorhinus</taxon>
    </lineage>
</organism>
<name>A0A401NUI8_SCYTO</name>
<keyword evidence="5" id="KW-1185">Reference proteome</keyword>
<dbReference type="PROSITE" id="PS50209">
    <property type="entry name" value="CARD"/>
    <property type="match status" value="1"/>
</dbReference>
<dbReference type="Gene3D" id="1.10.533.10">
    <property type="entry name" value="Death Domain, Fas"/>
    <property type="match status" value="1"/>
</dbReference>
<dbReference type="GO" id="GO:0070513">
    <property type="term" value="F:death domain binding"/>
    <property type="evidence" value="ECO:0007669"/>
    <property type="project" value="InterPro"/>
</dbReference>
<dbReference type="SUPFAM" id="SSF47986">
    <property type="entry name" value="DEATH domain"/>
    <property type="match status" value="1"/>
</dbReference>
<gene>
    <name evidence="4" type="ORF">scyTo_0009827</name>
</gene>
<dbReference type="OMA" id="AIYMEAN"/>
<dbReference type="AlphaFoldDB" id="A0A401NUI8"/>
<dbReference type="OrthoDB" id="8868836at2759"/>
<dbReference type="GO" id="GO:0002020">
    <property type="term" value="F:protease binding"/>
    <property type="evidence" value="ECO:0007669"/>
    <property type="project" value="InterPro"/>
</dbReference>
<evidence type="ECO:0000256" key="1">
    <source>
        <dbReference type="ARBA" id="ARBA00022553"/>
    </source>
</evidence>
<comment type="caution">
    <text evidence="4">The sequence shown here is derived from an EMBL/GenBank/DDBJ whole genome shotgun (WGS) entry which is preliminary data.</text>
</comment>
<dbReference type="STRING" id="75743.A0A401NUI8"/>
<keyword evidence="2" id="KW-0175">Coiled coil</keyword>
<evidence type="ECO:0000256" key="2">
    <source>
        <dbReference type="ARBA" id="ARBA00023054"/>
    </source>
</evidence>
<reference evidence="4 5" key="1">
    <citation type="journal article" date="2018" name="Nat. Ecol. Evol.">
        <title>Shark genomes provide insights into elasmobranch evolution and the origin of vertebrates.</title>
        <authorList>
            <person name="Hara Y"/>
            <person name="Yamaguchi K"/>
            <person name="Onimaru K"/>
            <person name="Kadota M"/>
            <person name="Koyanagi M"/>
            <person name="Keeley SD"/>
            <person name="Tatsumi K"/>
            <person name="Tanaka K"/>
            <person name="Motone F"/>
            <person name="Kageyama Y"/>
            <person name="Nozu R"/>
            <person name="Adachi N"/>
            <person name="Nishimura O"/>
            <person name="Nakagawa R"/>
            <person name="Tanegashima C"/>
            <person name="Kiyatake I"/>
            <person name="Matsumoto R"/>
            <person name="Murakumo K"/>
            <person name="Nishida K"/>
            <person name="Terakita A"/>
            <person name="Kuratani S"/>
            <person name="Sato K"/>
            <person name="Hyodo S Kuraku.S."/>
        </authorList>
    </citation>
    <scope>NUCLEOTIDE SEQUENCE [LARGE SCALE GENOMIC DNA]</scope>
</reference>
<dbReference type="Pfam" id="PF00619">
    <property type="entry name" value="CARD"/>
    <property type="match status" value="1"/>
</dbReference>
<keyword evidence="1" id="KW-0597">Phosphoprotein</keyword>
<dbReference type="GO" id="GO:0042981">
    <property type="term" value="P:regulation of apoptotic process"/>
    <property type="evidence" value="ECO:0007669"/>
    <property type="project" value="InterPro"/>
</dbReference>
<accession>A0A401NUI8</accession>
<dbReference type="InterPro" id="IPR011029">
    <property type="entry name" value="DEATH-like_dom_sf"/>
</dbReference>
<evidence type="ECO:0000259" key="3">
    <source>
        <dbReference type="PROSITE" id="PS50209"/>
    </source>
</evidence>
<evidence type="ECO:0000313" key="4">
    <source>
        <dbReference type="EMBL" id="GCB64545.1"/>
    </source>
</evidence>
<dbReference type="InterPro" id="IPR037939">
    <property type="entry name" value="CRADD"/>
</dbReference>
<dbReference type="Proteomes" id="UP000288216">
    <property type="component" value="Unassembled WGS sequence"/>
</dbReference>
<dbReference type="FunFam" id="1.10.533.10:FF:000003">
    <property type="entry name" value="Caspase recruitment domain family, member 11"/>
    <property type="match status" value="1"/>
</dbReference>
<feature type="domain" description="CARD" evidence="3">
    <location>
        <begin position="16"/>
        <end position="108"/>
    </location>
</feature>
<dbReference type="InterPro" id="IPR001315">
    <property type="entry name" value="CARD"/>
</dbReference>
<dbReference type="EMBL" id="BFAA01004114">
    <property type="protein sequence ID" value="GCB64545.1"/>
    <property type="molecule type" value="Genomic_DNA"/>
</dbReference>
<sequence length="119" mass="13961">MESDSGQIPEEEEDSEQDQLWERIESKRHVLTKSINPIKLTDYLRQCKVIDEEDEDEVLRSHLLTTRRARASRLLDILRSRGNRGYEAFLESLELYYAELYKLITGKEPTRCCSLLVGK</sequence>
<protein>
    <recommendedName>
        <fullName evidence="3">CARD domain-containing protein</fullName>
    </recommendedName>
</protein>
<dbReference type="PANTHER" id="PTHR15034:SF5">
    <property type="entry name" value="DEATH DOMAIN-CONTAINING PROTEIN CRADD"/>
    <property type="match status" value="1"/>
</dbReference>
<dbReference type="PANTHER" id="PTHR15034">
    <property type="entry name" value="DEATH DOMAIN-CONTAINING PROTEIN CRADD"/>
    <property type="match status" value="1"/>
</dbReference>
<proteinExistence type="predicted"/>